<dbReference type="BioCyc" id="CAULO:CC3438-MONOMER"/>
<dbReference type="Proteomes" id="UP000001816">
    <property type="component" value="Chromosome"/>
</dbReference>
<accession>Q9A2W8</accession>
<dbReference type="AlphaFoldDB" id="Q9A2W8"/>
<keyword evidence="2" id="KW-1185">Reference proteome</keyword>
<gene>
    <name evidence="1" type="ordered locus">CC_3438</name>
</gene>
<dbReference type="EnsemblBacteria" id="AAK25400">
    <property type="protein sequence ID" value="AAK25400"/>
    <property type="gene ID" value="CC_3438"/>
</dbReference>
<reference evidence="1 2" key="1">
    <citation type="journal article" date="2001" name="Proc. Natl. Acad. Sci. U.S.A.">
        <title>Complete genome sequence of Caulobacter crescentus.</title>
        <authorList>
            <person name="Nierman W.C."/>
            <person name="Feldblyum T.V."/>
            <person name="Laub M.T."/>
            <person name="Paulsen I.T."/>
            <person name="Nelson K.E."/>
            <person name="Eisen J.A."/>
            <person name="Heidelberg J.F."/>
            <person name="Alley M.R."/>
            <person name="Ohta N."/>
            <person name="Maddock J.R."/>
            <person name="Potocka I."/>
            <person name="Nelson W.C."/>
            <person name="Newton A."/>
            <person name="Stephens C."/>
            <person name="Phadke N.D."/>
            <person name="Ely B."/>
            <person name="DeBoy R.T."/>
            <person name="Dodson R.J."/>
            <person name="Durkin A.S."/>
            <person name="Gwinn M.L."/>
            <person name="Haft D.H."/>
            <person name="Kolonay J.F."/>
            <person name="Smit J."/>
            <person name="Craven M.B."/>
            <person name="Khouri H."/>
            <person name="Shetty J."/>
            <person name="Berry K."/>
            <person name="Utterback T."/>
            <person name="Tran K."/>
            <person name="Wolf A."/>
            <person name="Vamathevan J."/>
            <person name="Ermolaeva M."/>
            <person name="White O."/>
            <person name="Salzberg S.L."/>
            <person name="Venter J.C."/>
            <person name="Shapiro L."/>
            <person name="Fraser C.M."/>
        </authorList>
    </citation>
    <scope>NUCLEOTIDE SEQUENCE [LARGE SCALE GENOMIC DNA]</scope>
    <source>
        <strain evidence="2">ATCC 19089 / CB15</strain>
    </source>
</reference>
<proteinExistence type="predicted"/>
<evidence type="ECO:0000313" key="1">
    <source>
        <dbReference type="EMBL" id="AAK25400.1"/>
    </source>
</evidence>
<dbReference type="EMBL" id="AE005673">
    <property type="protein sequence ID" value="AAK25400.1"/>
    <property type="molecule type" value="Genomic_DNA"/>
</dbReference>
<dbReference type="STRING" id="190650.CC_3438"/>
<organism evidence="1 2">
    <name type="scientific">Caulobacter vibrioides (strain ATCC 19089 / CIP 103742 / CB 15)</name>
    <name type="common">Caulobacter crescentus</name>
    <dbReference type="NCBI Taxonomy" id="190650"/>
    <lineage>
        <taxon>Bacteria</taxon>
        <taxon>Pseudomonadati</taxon>
        <taxon>Pseudomonadota</taxon>
        <taxon>Alphaproteobacteria</taxon>
        <taxon>Caulobacterales</taxon>
        <taxon>Caulobacteraceae</taxon>
        <taxon>Caulobacter</taxon>
    </lineage>
</organism>
<name>Q9A2W8_CAUVC</name>
<protein>
    <submittedName>
        <fullName evidence="1">Uncharacterized protein</fullName>
    </submittedName>
</protein>
<dbReference type="KEGG" id="ccr:CC_3438"/>
<evidence type="ECO:0000313" key="2">
    <source>
        <dbReference type="Proteomes" id="UP000001816"/>
    </source>
</evidence>
<sequence length="47" mass="4996">MGEDRQSGFGTLCRRFTPAPASVAENDDFSGARVAAPRLGSRLAISR</sequence>
<dbReference type="HOGENOM" id="CLU_3166046_0_0_5"/>
<dbReference type="PIR" id="D87675">
    <property type="entry name" value="D87675"/>
</dbReference>